<evidence type="ECO:0000313" key="1">
    <source>
        <dbReference type="EMBL" id="SFS42547.1"/>
    </source>
</evidence>
<accession>A0A1I6PQR6</accession>
<evidence type="ECO:0008006" key="3">
    <source>
        <dbReference type="Google" id="ProtNLM"/>
    </source>
</evidence>
<dbReference type="AlphaFoldDB" id="A0A1I6PQR6"/>
<organism evidence="1 2">
    <name type="scientific">Zhouia amylolytica</name>
    <dbReference type="NCBI Taxonomy" id="376730"/>
    <lineage>
        <taxon>Bacteria</taxon>
        <taxon>Pseudomonadati</taxon>
        <taxon>Bacteroidota</taxon>
        <taxon>Flavobacteriia</taxon>
        <taxon>Flavobacteriales</taxon>
        <taxon>Flavobacteriaceae</taxon>
        <taxon>Zhouia</taxon>
    </lineage>
</organism>
<reference evidence="1 2" key="1">
    <citation type="submission" date="2016-10" db="EMBL/GenBank/DDBJ databases">
        <authorList>
            <person name="de Groot N.N."/>
        </authorList>
    </citation>
    <scope>NUCLEOTIDE SEQUENCE [LARGE SCALE GENOMIC DNA]</scope>
    <source>
        <strain evidence="1 2">CGMCC 1.6114</strain>
    </source>
</reference>
<evidence type="ECO:0000313" key="2">
    <source>
        <dbReference type="Proteomes" id="UP000183209"/>
    </source>
</evidence>
<dbReference type="RefSeq" id="WP_074976572.1">
    <property type="nucleotide sequence ID" value="NZ_FPAG01000001.1"/>
</dbReference>
<sequence length="136" mass="15053">MKIRLVMLLLFVGILGVNAQSNSWIKLAEKTVAFKSETDKVTLVGKEQRVDRIKIKCTQGTLQLKKVTIVMSNGTKKEYDAKAGGVLTKGMSSRSFDVPGKDEKIKHIELEYDSKGNVVLTKKAKVEILGKQGKDD</sequence>
<dbReference type="EMBL" id="FPAG01000001">
    <property type="protein sequence ID" value="SFS42547.1"/>
    <property type="molecule type" value="Genomic_DNA"/>
</dbReference>
<dbReference type="Proteomes" id="UP000183209">
    <property type="component" value="Unassembled WGS sequence"/>
</dbReference>
<proteinExistence type="predicted"/>
<gene>
    <name evidence="1" type="ORF">SAMN04487906_0427</name>
</gene>
<name>A0A1I6PQR6_9FLAO</name>
<dbReference type="OrthoDB" id="6195808at2"/>
<protein>
    <recommendedName>
        <fullName evidence="3">DUF2541 domain-containing protein</fullName>
    </recommendedName>
</protein>